<evidence type="ECO:0000313" key="2">
    <source>
        <dbReference type="EMBL" id="GAA4440219.1"/>
    </source>
</evidence>
<dbReference type="Gene3D" id="3.40.50.300">
    <property type="entry name" value="P-loop containing nucleotide triphosphate hydrolases"/>
    <property type="match status" value="1"/>
</dbReference>
<dbReference type="InterPro" id="IPR027417">
    <property type="entry name" value="P-loop_NTPase"/>
</dbReference>
<dbReference type="PANTHER" id="PTHR43581:SF2">
    <property type="entry name" value="EXCINUCLEASE ATPASE SUBUNIT"/>
    <property type="match status" value="1"/>
</dbReference>
<feature type="domain" description="AAA+ ATPase" evidence="1">
    <location>
        <begin position="22"/>
        <end position="309"/>
    </location>
</feature>
<evidence type="ECO:0000259" key="1">
    <source>
        <dbReference type="SMART" id="SM00382"/>
    </source>
</evidence>
<keyword evidence="3" id="KW-1185">Reference proteome</keyword>
<name>A0ABP8M1E1_9BACT</name>
<dbReference type="InterPro" id="IPR003593">
    <property type="entry name" value="AAA+_ATPase"/>
</dbReference>
<reference evidence="3" key="1">
    <citation type="journal article" date="2019" name="Int. J. Syst. Evol. Microbiol.">
        <title>The Global Catalogue of Microorganisms (GCM) 10K type strain sequencing project: providing services to taxonomists for standard genome sequencing and annotation.</title>
        <authorList>
            <consortium name="The Broad Institute Genomics Platform"/>
            <consortium name="The Broad Institute Genome Sequencing Center for Infectious Disease"/>
            <person name="Wu L."/>
            <person name="Ma J."/>
        </authorList>
    </citation>
    <scope>NUCLEOTIDE SEQUENCE [LARGE SCALE GENOMIC DNA]</scope>
    <source>
        <strain evidence="3">JCM 31920</strain>
    </source>
</reference>
<proteinExistence type="predicted"/>
<accession>A0ABP8M1E1</accession>
<comment type="caution">
    <text evidence="2">The sequence shown here is derived from an EMBL/GenBank/DDBJ whole genome shotgun (WGS) entry which is preliminary data.</text>
</comment>
<organism evidence="2 3">
    <name type="scientific">Ravibacter arvi</name>
    <dbReference type="NCBI Taxonomy" id="2051041"/>
    <lineage>
        <taxon>Bacteria</taxon>
        <taxon>Pseudomonadati</taxon>
        <taxon>Bacteroidota</taxon>
        <taxon>Cytophagia</taxon>
        <taxon>Cytophagales</taxon>
        <taxon>Spirosomataceae</taxon>
        <taxon>Ravibacter</taxon>
    </lineage>
</organism>
<dbReference type="SMART" id="SM00382">
    <property type="entry name" value="AAA"/>
    <property type="match status" value="1"/>
</dbReference>
<sequence length="387" mass="44003">MRVNKLKIEGVGGIKSLDLSFNERMNILCGPNGIGKTTLLESIAHIFSNGQTDILKRNVASEISKISAEIDIDGQIENKEIQFDTFIPETSTNIIGFFRQTSGLISLKTTRTFQYKSLQSVSKDTNKENHTLWNDAINGINLTDIKNWFVNRYLYSPHAGALTAEQVKNFELSKRCFSLLNKDFSFSKVNASSNEIMINTPSGEIYYEYLSSGFKSIISILFGIIKEIEFRFKDPKINAEDFNGIILIDEIELHLHPEWQEKIVDILLEVFPKAQFFASTHSPHVIQTAKPKQIIALGFDNNNVVQRALPNTTFGFQGWTIEEVLTDVMGMDNIRTKIFNKFISEFDKAIENEDSTKAHEIFGHLDDLLHPENTLRKLLKFQLAGLR</sequence>
<dbReference type="InterPro" id="IPR003959">
    <property type="entry name" value="ATPase_AAA_core"/>
</dbReference>
<dbReference type="Proteomes" id="UP001501508">
    <property type="component" value="Unassembled WGS sequence"/>
</dbReference>
<dbReference type="PANTHER" id="PTHR43581">
    <property type="entry name" value="ATP/GTP PHOSPHATASE"/>
    <property type="match status" value="1"/>
</dbReference>
<gene>
    <name evidence="2" type="ORF">GCM10023091_23530</name>
</gene>
<dbReference type="Pfam" id="PF13304">
    <property type="entry name" value="AAA_21"/>
    <property type="match status" value="1"/>
</dbReference>
<evidence type="ECO:0000313" key="3">
    <source>
        <dbReference type="Proteomes" id="UP001501508"/>
    </source>
</evidence>
<dbReference type="RefSeq" id="WP_345029280.1">
    <property type="nucleotide sequence ID" value="NZ_BAABEY010000024.1"/>
</dbReference>
<dbReference type="EMBL" id="BAABEY010000024">
    <property type="protein sequence ID" value="GAA4440219.1"/>
    <property type="molecule type" value="Genomic_DNA"/>
</dbReference>
<protein>
    <recommendedName>
        <fullName evidence="1">AAA+ ATPase domain-containing protein</fullName>
    </recommendedName>
</protein>
<dbReference type="SUPFAM" id="SSF52540">
    <property type="entry name" value="P-loop containing nucleoside triphosphate hydrolases"/>
    <property type="match status" value="1"/>
</dbReference>
<dbReference type="InterPro" id="IPR051396">
    <property type="entry name" value="Bact_Antivir_Def_Nuclease"/>
</dbReference>